<dbReference type="HOGENOM" id="CLU_037866_0_0_1"/>
<dbReference type="InterPro" id="IPR000898">
    <property type="entry name" value="Indolamine_dOase"/>
</dbReference>
<comment type="similarity">
    <text evidence="1">Belongs to the indoleamine 2,3-dioxygenase family.</text>
</comment>
<dbReference type="SUPFAM" id="SSF140959">
    <property type="entry name" value="Indolic compounds 2,3-dioxygenase-like"/>
    <property type="match status" value="1"/>
</dbReference>
<dbReference type="AlphaFoldDB" id="A0A0A1T1W1"/>
<dbReference type="PANTHER" id="PTHR28657:SF11">
    <property type="entry name" value="INDOLEAMINE 2,3-DIOXYGENASE"/>
    <property type="match status" value="1"/>
</dbReference>
<keyword evidence="3" id="KW-0408">Iron</keyword>
<dbReference type="GO" id="GO:0020037">
    <property type="term" value="F:heme binding"/>
    <property type="evidence" value="ECO:0007669"/>
    <property type="project" value="InterPro"/>
</dbReference>
<name>A0A0A1T1W1_9HYPO</name>
<evidence type="ECO:0000256" key="2">
    <source>
        <dbReference type="ARBA" id="ARBA00022723"/>
    </source>
</evidence>
<dbReference type="PANTHER" id="PTHR28657">
    <property type="entry name" value="INDOLEAMINE 2,3-DIOXYGENASE"/>
    <property type="match status" value="1"/>
</dbReference>
<dbReference type="EMBL" id="CDHN01000002">
    <property type="protein sequence ID" value="CEJ88240.1"/>
    <property type="molecule type" value="Genomic_DNA"/>
</dbReference>
<keyword evidence="4" id="KW-0472">Membrane</keyword>
<keyword evidence="6" id="KW-1185">Reference proteome</keyword>
<sequence>MDASSISYYFLNISIGLVAPAIILRWFFSKLKSKGVDFKHTSIQSAASIPDQDTANSVDINTDIGSLLPLTIHHEFAKAYIRLVNEDGAGSWPPAANFDFWPPAIQPYQDIYTQYTSSLTVSEASLYDDVNEGNRHKFRTDMQKLLQEHINLDSVRQALELDSSKPSVSRDQINAFHGTLAYLRHVYRWASNPIVRVAQLETTIDMPPELDIPWKGLQNLAGFYAESGNHTTNVLLSFDSSGRRRLRTTSGVDKPIMTTEDNFFSLFYNYELNSVPLYFEIIRCLAAFDEARQSECMQHLNNICILVRKLSRVFHSGLTEQKVSKSNWMQYTQGFHGWGLEKVVDGIPITHTGVSGSQVLAFHIIDSFLGLEPYMSNDEIELYVPARQHMFSLAVRRACFRHKLTSISHPLLYDRMEHLAQQMKSFRCGHRKRVMPYLKAHAPERRHMTNGKMIEGLGDIEDALKPLDDMLVRRIRSTK</sequence>
<dbReference type="GO" id="GO:0019441">
    <property type="term" value="P:L-tryptophan catabolic process to kynurenine"/>
    <property type="evidence" value="ECO:0007669"/>
    <property type="project" value="InterPro"/>
</dbReference>
<dbReference type="GO" id="GO:0034354">
    <property type="term" value="P:'de novo' NAD+ biosynthetic process from L-tryptophan"/>
    <property type="evidence" value="ECO:0007669"/>
    <property type="project" value="TreeGrafter"/>
</dbReference>
<evidence type="ECO:0000256" key="3">
    <source>
        <dbReference type="ARBA" id="ARBA00023004"/>
    </source>
</evidence>
<evidence type="ECO:0008006" key="7">
    <source>
        <dbReference type="Google" id="ProtNLM"/>
    </source>
</evidence>
<evidence type="ECO:0000256" key="1">
    <source>
        <dbReference type="ARBA" id="ARBA00007119"/>
    </source>
</evidence>
<feature type="transmembrane region" description="Helical" evidence="4">
    <location>
        <begin position="6"/>
        <end position="28"/>
    </location>
</feature>
<accession>A0A0A1T1W1</accession>
<dbReference type="GO" id="GO:0005737">
    <property type="term" value="C:cytoplasm"/>
    <property type="evidence" value="ECO:0007669"/>
    <property type="project" value="TreeGrafter"/>
</dbReference>
<dbReference type="Gene3D" id="1.20.58.480">
    <property type="match status" value="1"/>
</dbReference>
<dbReference type="STRING" id="1531966.A0A0A1T1W1"/>
<keyword evidence="4" id="KW-0812">Transmembrane</keyword>
<protein>
    <recommendedName>
        <fullName evidence="7">Indoleamine 2,3-dioxygenase</fullName>
    </recommendedName>
</protein>
<dbReference type="InterPro" id="IPR037217">
    <property type="entry name" value="Trp/Indoleamine_2_3_dOase-like"/>
</dbReference>
<evidence type="ECO:0000313" key="6">
    <source>
        <dbReference type="Proteomes" id="UP000039046"/>
    </source>
</evidence>
<dbReference type="Proteomes" id="UP000039046">
    <property type="component" value="Unassembled WGS sequence"/>
</dbReference>
<dbReference type="OrthoDB" id="4662583at2759"/>
<dbReference type="GO" id="GO:0046872">
    <property type="term" value="F:metal ion binding"/>
    <property type="evidence" value="ECO:0007669"/>
    <property type="project" value="UniProtKB-KW"/>
</dbReference>
<organism evidence="5 6">
    <name type="scientific">[Torrubiella] hemipterigena</name>
    <dbReference type="NCBI Taxonomy" id="1531966"/>
    <lineage>
        <taxon>Eukaryota</taxon>
        <taxon>Fungi</taxon>
        <taxon>Dikarya</taxon>
        <taxon>Ascomycota</taxon>
        <taxon>Pezizomycotina</taxon>
        <taxon>Sordariomycetes</taxon>
        <taxon>Hypocreomycetidae</taxon>
        <taxon>Hypocreales</taxon>
        <taxon>Clavicipitaceae</taxon>
        <taxon>Clavicipitaceae incertae sedis</taxon>
        <taxon>'Torrubiella' clade</taxon>
    </lineage>
</organism>
<evidence type="ECO:0000313" key="5">
    <source>
        <dbReference type="EMBL" id="CEJ88240.1"/>
    </source>
</evidence>
<gene>
    <name evidence="5" type="ORF">VHEMI04656</name>
</gene>
<keyword evidence="2" id="KW-0479">Metal-binding</keyword>
<evidence type="ECO:0000256" key="4">
    <source>
        <dbReference type="SAM" id="Phobius"/>
    </source>
</evidence>
<reference evidence="5 6" key="1">
    <citation type="journal article" date="2015" name="Genome Announc.">
        <title>Draft Genome Sequence and Gene Annotation of the Entomopathogenic Fungus Verticillium hemipterigenum.</title>
        <authorList>
            <person name="Horn F."/>
            <person name="Habel A."/>
            <person name="Scharf D.H."/>
            <person name="Dworschak J."/>
            <person name="Brakhage A.A."/>
            <person name="Guthke R."/>
            <person name="Hertweck C."/>
            <person name="Linde J."/>
        </authorList>
    </citation>
    <scope>NUCLEOTIDE SEQUENCE [LARGE SCALE GENOMIC DNA]</scope>
</reference>
<keyword evidence="4" id="KW-1133">Transmembrane helix</keyword>
<dbReference type="GO" id="GO:0033754">
    <property type="term" value="F:indoleamine 2,3-dioxygenase activity"/>
    <property type="evidence" value="ECO:0007669"/>
    <property type="project" value="TreeGrafter"/>
</dbReference>
<proteinExistence type="inferred from homology"/>